<evidence type="ECO:0000256" key="9">
    <source>
        <dbReference type="ARBA" id="ARBA00022801"/>
    </source>
</evidence>
<keyword evidence="13" id="KW-0511">Multifunctional enzyme</keyword>
<dbReference type="EMBL" id="RZTZ01000003">
    <property type="protein sequence ID" value="RVT63515.1"/>
    <property type="molecule type" value="Genomic_DNA"/>
</dbReference>
<dbReference type="InterPro" id="IPR050396">
    <property type="entry name" value="Glycosyltr_51/Transpeptidase"/>
</dbReference>
<evidence type="ECO:0000313" key="20">
    <source>
        <dbReference type="Proteomes" id="UP000288024"/>
    </source>
</evidence>
<dbReference type="SUPFAM" id="SSF56601">
    <property type="entry name" value="beta-lactamase/transpeptidase-like"/>
    <property type="match status" value="1"/>
</dbReference>
<evidence type="ECO:0000313" key="19">
    <source>
        <dbReference type="EMBL" id="RVT63515.1"/>
    </source>
</evidence>
<dbReference type="Gene3D" id="1.10.3810.10">
    <property type="entry name" value="Biosynthetic peptidoglycan transglycosylase-like"/>
    <property type="match status" value="1"/>
</dbReference>
<dbReference type="GO" id="GO:0005886">
    <property type="term" value="C:plasma membrane"/>
    <property type="evidence" value="ECO:0007669"/>
    <property type="project" value="UniProtKB-SubCell"/>
</dbReference>
<dbReference type="GO" id="GO:0071555">
    <property type="term" value="P:cell wall organization"/>
    <property type="evidence" value="ECO:0007669"/>
    <property type="project" value="UniProtKB-KW"/>
</dbReference>
<evidence type="ECO:0000256" key="16">
    <source>
        <dbReference type="ARBA" id="ARBA00049902"/>
    </source>
</evidence>
<feature type="domain" description="Penicillin-binding protein transpeptidase" evidence="17">
    <location>
        <begin position="347"/>
        <end position="586"/>
    </location>
</feature>
<gene>
    <name evidence="19" type="ORF">EM808_09580</name>
</gene>
<accession>A0A3S2TXG1</accession>
<proteinExistence type="inferred from homology"/>
<evidence type="ECO:0000256" key="11">
    <source>
        <dbReference type="ARBA" id="ARBA00022984"/>
    </source>
</evidence>
<dbReference type="RefSeq" id="WP_127737992.1">
    <property type="nucleotide sequence ID" value="NZ_RZTZ01000003.1"/>
</dbReference>
<reference evidence="19 20" key="1">
    <citation type="submission" date="2019-01" db="EMBL/GenBank/DDBJ databases">
        <title>Bacillus sp. M5HDSG1-1, whole genome shotgun sequence.</title>
        <authorList>
            <person name="Tuo L."/>
        </authorList>
    </citation>
    <scope>NUCLEOTIDE SEQUENCE [LARGE SCALE GENOMIC DNA]</scope>
    <source>
        <strain evidence="19 20">M5HDSG1-1</strain>
    </source>
</reference>
<dbReference type="GO" id="GO:0030288">
    <property type="term" value="C:outer membrane-bounded periplasmic space"/>
    <property type="evidence" value="ECO:0007669"/>
    <property type="project" value="TreeGrafter"/>
</dbReference>
<evidence type="ECO:0000256" key="4">
    <source>
        <dbReference type="ARBA" id="ARBA00022475"/>
    </source>
</evidence>
<keyword evidence="8" id="KW-0808">Transferase</keyword>
<evidence type="ECO:0000256" key="2">
    <source>
        <dbReference type="ARBA" id="ARBA00007090"/>
    </source>
</evidence>
<evidence type="ECO:0000256" key="6">
    <source>
        <dbReference type="ARBA" id="ARBA00022670"/>
    </source>
</evidence>
<evidence type="ECO:0000259" key="18">
    <source>
        <dbReference type="Pfam" id="PF00912"/>
    </source>
</evidence>
<comment type="similarity">
    <text evidence="3">In the N-terminal section; belongs to the glycosyltransferase 51 family.</text>
</comment>
<keyword evidence="20" id="KW-1185">Reference proteome</keyword>
<dbReference type="GO" id="GO:0008360">
    <property type="term" value="P:regulation of cell shape"/>
    <property type="evidence" value="ECO:0007669"/>
    <property type="project" value="UniProtKB-KW"/>
</dbReference>
<evidence type="ECO:0000256" key="15">
    <source>
        <dbReference type="ARBA" id="ARBA00034000"/>
    </source>
</evidence>
<keyword evidence="5" id="KW-0121">Carboxypeptidase</keyword>
<evidence type="ECO:0000256" key="5">
    <source>
        <dbReference type="ARBA" id="ARBA00022645"/>
    </source>
</evidence>
<evidence type="ECO:0000256" key="14">
    <source>
        <dbReference type="ARBA" id="ARBA00023316"/>
    </source>
</evidence>
<evidence type="ECO:0000256" key="12">
    <source>
        <dbReference type="ARBA" id="ARBA00023136"/>
    </source>
</evidence>
<dbReference type="InterPro" id="IPR036950">
    <property type="entry name" value="PBP_transglycosylase"/>
</dbReference>
<comment type="catalytic activity">
    <reaction evidence="16">
        <text>[GlcNAc-(1-&gt;4)-Mur2Ac(oyl-L-Ala-gamma-D-Glu-L-Lys-D-Ala-D-Ala)](n)-di-trans,octa-cis-undecaprenyl diphosphate + beta-D-GlcNAc-(1-&gt;4)-Mur2Ac(oyl-L-Ala-gamma-D-Glu-L-Lys-D-Ala-D-Ala)-di-trans,octa-cis-undecaprenyl diphosphate = [GlcNAc-(1-&gt;4)-Mur2Ac(oyl-L-Ala-gamma-D-Glu-L-Lys-D-Ala-D-Ala)](n+1)-di-trans,octa-cis-undecaprenyl diphosphate + di-trans,octa-cis-undecaprenyl diphosphate + H(+)</text>
        <dbReference type="Rhea" id="RHEA:23708"/>
        <dbReference type="Rhea" id="RHEA-COMP:9602"/>
        <dbReference type="Rhea" id="RHEA-COMP:9603"/>
        <dbReference type="ChEBI" id="CHEBI:15378"/>
        <dbReference type="ChEBI" id="CHEBI:58405"/>
        <dbReference type="ChEBI" id="CHEBI:60033"/>
        <dbReference type="ChEBI" id="CHEBI:78435"/>
        <dbReference type="EC" id="2.4.99.28"/>
    </reaction>
</comment>
<evidence type="ECO:0000256" key="8">
    <source>
        <dbReference type="ARBA" id="ARBA00022679"/>
    </source>
</evidence>
<dbReference type="FunFam" id="1.10.3810.10:FF:000001">
    <property type="entry name" value="Penicillin-binding protein 1A"/>
    <property type="match status" value="1"/>
</dbReference>
<dbReference type="GO" id="GO:0009252">
    <property type="term" value="P:peptidoglycan biosynthetic process"/>
    <property type="evidence" value="ECO:0007669"/>
    <property type="project" value="UniProtKB-KW"/>
</dbReference>
<keyword evidence="12" id="KW-0472">Membrane</keyword>
<dbReference type="PANTHER" id="PTHR32282:SF11">
    <property type="entry name" value="PENICILLIN-BINDING PROTEIN 1B"/>
    <property type="match status" value="1"/>
</dbReference>
<sequence length="619" mass="69619">MRRKLGIIFTLLMLLSLVAVLYMTTAEKKKYVSFHQFLDDSIPLASMKLAQSSYITDNDGKIISEINPSTGIRKIVPKEEIPQYVRDLFILSEDQHFYDHVGFDLPAIGRAILTNAESDSIEQGGSTITQQLARNMFQSYDKTYNRKLKELLYAYELERKWTKEEILTQYINAVYFANNIYGLEAAANYYFSSKASDLSKAELTFLASIPNNPTIYDPIKHFEQTKKRQARLIQLMKKEGKISAKESEQMSQEKITLRLQKKTDLYPDYVTYVEDELRALVSVKTGYAEKIKHADEQETEILSKKLDAEVQNVLEQGIVIQTGLDRKLQAKAVNAVKSSLSSIDADGAAVVINHNSHTISALAGGKKYQKYEFNRSYQAYRQPGSAIKPLLVYGPYLQETGKNISSLVNADDFCKDGYCPQNYSGRGYGNVTLEQAFIHSYNTPAVRLVDEIGIETAFGYLAHFPFKKVTEKDIHLSSAIGGFTTGMSPLELTNAYTVFGNDGNFESSHAITSVTDLDGKLLFKWEEKEEKVWNSDTNDKMRALLQKTVTAGTAKKASFPSAYLGGKTGTTNDYKDYWMVGLSKDITVGVWVGNDTPTNLKSIESKAPHLSIWKKIMMP</sequence>
<dbReference type="GO" id="GO:0008658">
    <property type="term" value="F:penicillin binding"/>
    <property type="evidence" value="ECO:0007669"/>
    <property type="project" value="InterPro"/>
</dbReference>
<dbReference type="InterPro" id="IPR001460">
    <property type="entry name" value="PCN-bd_Tpept"/>
</dbReference>
<protein>
    <submittedName>
        <fullName evidence="19">Penicillin-binding protein</fullName>
    </submittedName>
</protein>
<dbReference type="GO" id="GO:0009002">
    <property type="term" value="F:serine-type D-Ala-D-Ala carboxypeptidase activity"/>
    <property type="evidence" value="ECO:0007669"/>
    <property type="project" value="UniProtKB-EC"/>
</dbReference>
<keyword evidence="11" id="KW-0573">Peptidoglycan synthesis</keyword>
<dbReference type="SUPFAM" id="SSF53955">
    <property type="entry name" value="Lysozyme-like"/>
    <property type="match status" value="1"/>
</dbReference>
<dbReference type="Pfam" id="PF00912">
    <property type="entry name" value="Transgly"/>
    <property type="match status" value="1"/>
</dbReference>
<dbReference type="Proteomes" id="UP000288024">
    <property type="component" value="Unassembled WGS sequence"/>
</dbReference>
<feature type="domain" description="Glycosyl transferase family 51" evidence="18">
    <location>
        <begin position="60"/>
        <end position="236"/>
    </location>
</feature>
<dbReference type="InterPro" id="IPR012338">
    <property type="entry name" value="Beta-lactam/transpept-like"/>
</dbReference>
<dbReference type="AlphaFoldDB" id="A0A3S2TXG1"/>
<keyword evidence="7" id="KW-0328">Glycosyltransferase</keyword>
<keyword evidence="4" id="KW-1003">Cell membrane</keyword>
<comment type="subcellular location">
    <subcellularLocation>
        <location evidence="1">Cell membrane</location>
    </subcellularLocation>
</comment>
<comment type="catalytic activity">
    <reaction evidence="15">
        <text>Preferential cleavage: (Ac)2-L-Lys-D-Ala-|-D-Ala. Also transpeptidation of peptidyl-alanyl moieties that are N-acyl substituents of D-alanine.</text>
        <dbReference type="EC" id="3.4.16.4"/>
    </reaction>
</comment>
<keyword evidence="14" id="KW-0961">Cell wall biogenesis/degradation</keyword>
<keyword evidence="10" id="KW-0133">Cell shape</keyword>
<dbReference type="InterPro" id="IPR001264">
    <property type="entry name" value="Glyco_trans_51"/>
</dbReference>
<evidence type="ECO:0000256" key="10">
    <source>
        <dbReference type="ARBA" id="ARBA00022960"/>
    </source>
</evidence>
<keyword evidence="6" id="KW-0645">Protease</keyword>
<evidence type="ECO:0000256" key="13">
    <source>
        <dbReference type="ARBA" id="ARBA00023268"/>
    </source>
</evidence>
<evidence type="ECO:0000259" key="17">
    <source>
        <dbReference type="Pfam" id="PF00905"/>
    </source>
</evidence>
<dbReference type="GO" id="GO:0006508">
    <property type="term" value="P:proteolysis"/>
    <property type="evidence" value="ECO:0007669"/>
    <property type="project" value="UniProtKB-KW"/>
</dbReference>
<evidence type="ECO:0000256" key="3">
    <source>
        <dbReference type="ARBA" id="ARBA00007739"/>
    </source>
</evidence>
<dbReference type="Gene3D" id="3.40.710.10">
    <property type="entry name" value="DD-peptidase/beta-lactamase superfamily"/>
    <property type="match status" value="1"/>
</dbReference>
<organism evidence="19 20">
    <name type="scientific">Niallia taxi</name>
    <dbReference type="NCBI Taxonomy" id="2499688"/>
    <lineage>
        <taxon>Bacteria</taxon>
        <taxon>Bacillati</taxon>
        <taxon>Bacillota</taxon>
        <taxon>Bacilli</taxon>
        <taxon>Bacillales</taxon>
        <taxon>Bacillaceae</taxon>
        <taxon>Niallia</taxon>
    </lineage>
</organism>
<evidence type="ECO:0000256" key="1">
    <source>
        <dbReference type="ARBA" id="ARBA00004236"/>
    </source>
</evidence>
<comment type="similarity">
    <text evidence="2">In the C-terminal section; belongs to the transpeptidase family.</text>
</comment>
<keyword evidence="9" id="KW-0378">Hydrolase</keyword>
<evidence type="ECO:0000256" key="7">
    <source>
        <dbReference type="ARBA" id="ARBA00022676"/>
    </source>
</evidence>
<name>A0A3S2TXG1_9BACI</name>
<dbReference type="InterPro" id="IPR023346">
    <property type="entry name" value="Lysozyme-like_dom_sf"/>
</dbReference>
<dbReference type="GO" id="GO:0008955">
    <property type="term" value="F:peptidoglycan glycosyltransferase activity"/>
    <property type="evidence" value="ECO:0007669"/>
    <property type="project" value="UniProtKB-EC"/>
</dbReference>
<dbReference type="Pfam" id="PF00905">
    <property type="entry name" value="Transpeptidase"/>
    <property type="match status" value="1"/>
</dbReference>
<comment type="caution">
    <text evidence="19">The sequence shown here is derived from an EMBL/GenBank/DDBJ whole genome shotgun (WGS) entry which is preliminary data.</text>
</comment>
<dbReference type="PANTHER" id="PTHR32282">
    <property type="entry name" value="BINDING PROTEIN TRANSPEPTIDASE, PUTATIVE-RELATED"/>
    <property type="match status" value="1"/>
</dbReference>